<dbReference type="EMBL" id="QCXQ01000001">
    <property type="protein sequence ID" value="PWG00670.1"/>
    <property type="molecule type" value="Genomic_DNA"/>
</dbReference>
<keyword evidence="3" id="KW-0378">Hydrolase</keyword>
<dbReference type="InterPro" id="IPR020583">
    <property type="entry name" value="Inositol_monoP_metal-BS"/>
</dbReference>
<keyword evidence="2 5" id="KW-0479">Metal-binding</keyword>
<evidence type="ECO:0000256" key="1">
    <source>
        <dbReference type="ARBA" id="ARBA00001946"/>
    </source>
</evidence>
<feature type="binding site" evidence="5">
    <location>
        <position position="93"/>
    </location>
    <ligand>
        <name>Mg(2+)</name>
        <dbReference type="ChEBI" id="CHEBI:18420"/>
        <label>2</label>
    </ligand>
</feature>
<dbReference type="Gene3D" id="3.40.190.80">
    <property type="match status" value="1"/>
</dbReference>
<dbReference type="Proteomes" id="UP000245080">
    <property type="component" value="Unassembled WGS sequence"/>
</dbReference>
<evidence type="ECO:0000313" key="6">
    <source>
        <dbReference type="EMBL" id="PWG00670.1"/>
    </source>
</evidence>
<accession>A0A2V1N464</accession>
<dbReference type="SUPFAM" id="SSF56655">
    <property type="entry name" value="Carbohydrate phosphatase"/>
    <property type="match status" value="1"/>
</dbReference>
<dbReference type="FunFam" id="3.30.540.10:FF:000003">
    <property type="entry name" value="Inositol-1-monophosphatase"/>
    <property type="match status" value="1"/>
</dbReference>
<dbReference type="Pfam" id="PF00459">
    <property type="entry name" value="Inositol_P"/>
    <property type="match status" value="1"/>
</dbReference>
<evidence type="ECO:0000313" key="7">
    <source>
        <dbReference type="Proteomes" id="UP000245080"/>
    </source>
</evidence>
<evidence type="ECO:0000256" key="5">
    <source>
        <dbReference type="PIRSR" id="PIRSR600760-2"/>
    </source>
</evidence>
<dbReference type="PROSITE" id="PS00629">
    <property type="entry name" value="IMP_1"/>
    <property type="match status" value="1"/>
</dbReference>
<dbReference type="InterPro" id="IPR000760">
    <property type="entry name" value="Inositol_monophosphatase-like"/>
</dbReference>
<reference evidence="6 7" key="1">
    <citation type="journal article" date="2018" name="Int. J. Syst. Evol. Microbiol.">
        <title>Lactobacillus bambusae sp. nov., isolated from a traditional fermented Ma-bamboo shoots of Taiwan.</title>
        <authorList>
            <person name="Wang L.-T."/>
        </authorList>
    </citation>
    <scope>NUCLEOTIDE SEQUENCE [LARGE SCALE GENOMIC DNA]</scope>
    <source>
        <strain evidence="6 7">BS-W1</strain>
    </source>
</reference>
<dbReference type="GO" id="GO:0007165">
    <property type="term" value="P:signal transduction"/>
    <property type="evidence" value="ECO:0007669"/>
    <property type="project" value="TreeGrafter"/>
</dbReference>
<comment type="caution">
    <text evidence="6">The sequence shown here is derived from an EMBL/GenBank/DDBJ whole genome shotgun (WGS) entry which is preliminary data.</text>
</comment>
<proteinExistence type="predicted"/>
<feature type="binding site" evidence="5">
    <location>
        <position position="213"/>
    </location>
    <ligand>
        <name>Mg(2+)</name>
        <dbReference type="ChEBI" id="CHEBI:18420"/>
        <label>1</label>
        <note>catalytic</note>
    </ligand>
</feature>
<evidence type="ECO:0000256" key="4">
    <source>
        <dbReference type="ARBA" id="ARBA00022842"/>
    </source>
</evidence>
<keyword evidence="7" id="KW-1185">Reference proteome</keyword>
<name>A0A2V1N464_9LACO</name>
<dbReference type="PRINTS" id="PR00377">
    <property type="entry name" value="IMPHPHTASES"/>
</dbReference>
<dbReference type="PANTHER" id="PTHR20854">
    <property type="entry name" value="INOSITOL MONOPHOSPHATASE"/>
    <property type="match status" value="1"/>
</dbReference>
<dbReference type="PANTHER" id="PTHR20854:SF4">
    <property type="entry name" value="INOSITOL-1-MONOPHOSPHATASE-RELATED"/>
    <property type="match status" value="1"/>
</dbReference>
<gene>
    <name evidence="6" type="ORF">DCM90_00400</name>
</gene>
<feature type="binding site" evidence="5">
    <location>
        <position position="73"/>
    </location>
    <ligand>
        <name>Mg(2+)</name>
        <dbReference type="ChEBI" id="CHEBI:18420"/>
        <label>1</label>
        <note>catalytic</note>
    </ligand>
</feature>
<protein>
    <submittedName>
        <fullName evidence="6">Fructose 1,6-bisphosphatase</fullName>
    </submittedName>
</protein>
<dbReference type="GO" id="GO:0046872">
    <property type="term" value="F:metal ion binding"/>
    <property type="evidence" value="ECO:0007669"/>
    <property type="project" value="UniProtKB-KW"/>
</dbReference>
<dbReference type="GO" id="GO:0008934">
    <property type="term" value="F:inositol monophosphate 1-phosphatase activity"/>
    <property type="evidence" value="ECO:0007669"/>
    <property type="project" value="TreeGrafter"/>
</dbReference>
<dbReference type="GO" id="GO:0006020">
    <property type="term" value="P:inositol metabolic process"/>
    <property type="evidence" value="ECO:0007669"/>
    <property type="project" value="TreeGrafter"/>
</dbReference>
<comment type="cofactor">
    <cofactor evidence="1 5">
        <name>Mg(2+)</name>
        <dbReference type="ChEBI" id="CHEBI:18420"/>
    </cofactor>
</comment>
<evidence type="ECO:0000256" key="3">
    <source>
        <dbReference type="ARBA" id="ARBA00022801"/>
    </source>
</evidence>
<dbReference type="AlphaFoldDB" id="A0A2V1N464"/>
<feature type="binding site" evidence="5">
    <location>
        <position position="91"/>
    </location>
    <ligand>
        <name>Mg(2+)</name>
        <dbReference type="ChEBI" id="CHEBI:18420"/>
        <label>1</label>
        <note>catalytic</note>
    </ligand>
</feature>
<organism evidence="6 7">
    <name type="scientific">Levilactobacillus bambusae</name>
    <dbReference type="NCBI Taxonomy" id="2024736"/>
    <lineage>
        <taxon>Bacteria</taxon>
        <taxon>Bacillati</taxon>
        <taxon>Bacillota</taxon>
        <taxon>Bacilli</taxon>
        <taxon>Lactobacillales</taxon>
        <taxon>Lactobacillaceae</taxon>
        <taxon>Levilactobacillus</taxon>
    </lineage>
</organism>
<feature type="binding site" evidence="5">
    <location>
        <position position="94"/>
    </location>
    <ligand>
        <name>Mg(2+)</name>
        <dbReference type="ChEBI" id="CHEBI:18420"/>
        <label>1</label>
        <note>catalytic</note>
    </ligand>
</feature>
<dbReference type="CDD" id="cd01637">
    <property type="entry name" value="IMPase_like"/>
    <property type="match status" value="1"/>
</dbReference>
<dbReference type="Gene3D" id="3.30.540.10">
    <property type="entry name" value="Fructose-1,6-Bisphosphatase, subunit A, domain 1"/>
    <property type="match status" value="1"/>
</dbReference>
<dbReference type="OrthoDB" id="9772456at2"/>
<evidence type="ECO:0000256" key="2">
    <source>
        <dbReference type="ARBA" id="ARBA00022723"/>
    </source>
</evidence>
<sequence>MEMNEHQIRRIDHAVCDWMLELRTRILNHFGQRLTVQTKTGRKDLVTNVDKENEKFYVEKIHGFDPQAKILGEEGFGDQVNSLKGRLWIVDPIDGTMNFVKQHDHFAMMVGVYEDGEPVYGAIMDVMNNVIYHGGPQIGVFANGLAVPEPENLSLSDGLMGMSASLVVNDVSHMQAIEHAASGMRIYGSAGLDIIAVLAGENVGYISYLKPWDIAAGRALLEPLGLVVSTIDGNALDMLSSNLVLVATKQAQQDILKIVQG</sequence>
<keyword evidence="4 5" id="KW-0460">Magnesium</keyword>